<evidence type="ECO:0000256" key="1">
    <source>
        <dbReference type="ARBA" id="ARBA00001966"/>
    </source>
</evidence>
<keyword evidence="5" id="KW-0862">Zinc</keyword>
<dbReference type="Gene3D" id="3.20.20.540">
    <property type="entry name" value="Radical SAM ThiC family, central domain"/>
    <property type="match status" value="1"/>
</dbReference>
<keyword evidence="2" id="KW-0004">4Fe-4S</keyword>
<dbReference type="GO" id="GO:0046872">
    <property type="term" value="F:metal ion binding"/>
    <property type="evidence" value="ECO:0007669"/>
    <property type="project" value="UniProtKB-KW"/>
</dbReference>
<evidence type="ECO:0000256" key="3">
    <source>
        <dbReference type="ARBA" id="ARBA00022691"/>
    </source>
</evidence>
<dbReference type="AlphaFoldDB" id="A0A1Q8QNJ7"/>
<dbReference type="PANTHER" id="PTHR30557">
    <property type="entry name" value="THIAMINE BIOSYNTHESIS PROTEIN THIC"/>
    <property type="match status" value="1"/>
</dbReference>
<evidence type="ECO:0000256" key="5">
    <source>
        <dbReference type="ARBA" id="ARBA00022833"/>
    </source>
</evidence>
<protein>
    <recommendedName>
        <fullName evidence="9">Phosphomethylpyrimidine synthase</fullName>
        <ecNumber evidence="9">4.1.99.17</ecNumber>
    </recommendedName>
</protein>
<dbReference type="GO" id="GO:0070284">
    <property type="term" value="F:phosphomethylpyrimidine synthase activity"/>
    <property type="evidence" value="ECO:0007669"/>
    <property type="project" value="UniProtKB-EC"/>
</dbReference>
<comment type="caution">
    <text evidence="10">The sequence shown here is derived from an EMBL/GenBank/DDBJ whole genome shotgun (WGS) entry which is preliminary data.</text>
</comment>
<evidence type="ECO:0000256" key="7">
    <source>
        <dbReference type="ARBA" id="ARBA00023014"/>
    </source>
</evidence>
<sequence>MVLTLMEMAQKGREIPLFTMVAQNERMNVQLLMERVATGQIVIPYNNHHQPTKPQGFGLGLSTKVSASLGLAADEDRLDDELFKVDEAIRAGTHAIMDLSTAGDMDEARRAIIKKVPLPMGSLPIYQAFAEAVRTKGSALALEPEDFFRVMERQAADGVDFMGLHCALHSGLLTTAKDDQRILNLVSRGGSLLIGWMLYHGKENFLYTMFDRILEIAKKYEVTLSLADAMRPGAGADSMCRSQIEELVILGELVKRSRQAGVQIMIKGPGHTPPNQIATTIQLEKQVCQGAPYFVFGPVSTDVAPGYDEITAAIGGAMAGSAGADLLCYVTPAEHIGLPNAQDVYRGVVASRIAAHVADLAKGYPGAEYWDRKMSQARRDQNLEAQKTLALDQERLSDFHSNEKPFCKKCEKGCAMAVAGEYFQELPWEC</sequence>
<gene>
    <name evidence="10" type="ORF">DSOL_3839</name>
</gene>
<keyword evidence="6" id="KW-0408">Iron</keyword>
<dbReference type="NCBIfam" id="NF009895">
    <property type="entry name" value="PRK13352.1"/>
    <property type="match status" value="1"/>
</dbReference>
<dbReference type="SFLD" id="SFLDF00407">
    <property type="entry name" value="phosphomethylpyrimidine_syntha"/>
    <property type="match status" value="1"/>
</dbReference>
<dbReference type="Proteomes" id="UP000186102">
    <property type="component" value="Unassembled WGS sequence"/>
</dbReference>
<evidence type="ECO:0000256" key="4">
    <source>
        <dbReference type="ARBA" id="ARBA00022723"/>
    </source>
</evidence>
<organism evidence="10 11">
    <name type="scientific">Desulfosporosinus metallidurans</name>
    <dbReference type="NCBI Taxonomy" id="1888891"/>
    <lineage>
        <taxon>Bacteria</taxon>
        <taxon>Bacillati</taxon>
        <taxon>Bacillota</taxon>
        <taxon>Clostridia</taxon>
        <taxon>Eubacteriales</taxon>
        <taxon>Desulfitobacteriaceae</taxon>
        <taxon>Desulfosporosinus</taxon>
    </lineage>
</organism>
<keyword evidence="11" id="KW-1185">Reference proteome</keyword>
<keyword evidence="8" id="KW-0456">Lyase</keyword>
<evidence type="ECO:0000256" key="9">
    <source>
        <dbReference type="NCBIfam" id="TIGR00190"/>
    </source>
</evidence>
<dbReference type="InterPro" id="IPR038521">
    <property type="entry name" value="ThiC/Bza_core_dom"/>
</dbReference>
<keyword evidence="7" id="KW-0411">Iron-sulfur</keyword>
<keyword evidence="3" id="KW-0949">S-adenosyl-L-methionine</keyword>
<accession>A0A1Q8QNJ7</accession>
<evidence type="ECO:0000256" key="6">
    <source>
        <dbReference type="ARBA" id="ARBA00023004"/>
    </source>
</evidence>
<dbReference type="PANTHER" id="PTHR30557:SF1">
    <property type="entry name" value="PHOSPHOMETHYLPYRIMIDINE SYNTHASE, CHLOROPLASTIC"/>
    <property type="match status" value="1"/>
</dbReference>
<dbReference type="Pfam" id="PF01964">
    <property type="entry name" value="ThiC_Rad_SAM"/>
    <property type="match status" value="1"/>
</dbReference>
<evidence type="ECO:0000256" key="8">
    <source>
        <dbReference type="ARBA" id="ARBA00023239"/>
    </source>
</evidence>
<keyword evidence="4" id="KW-0479">Metal-binding</keyword>
<proteinExistence type="predicted"/>
<dbReference type="NCBIfam" id="TIGR00190">
    <property type="entry name" value="thiC"/>
    <property type="match status" value="1"/>
</dbReference>
<dbReference type="EMBL" id="MLBF01000038">
    <property type="protein sequence ID" value="OLN28896.1"/>
    <property type="molecule type" value="Genomic_DNA"/>
</dbReference>
<dbReference type="GO" id="GO:0051539">
    <property type="term" value="F:4 iron, 4 sulfur cluster binding"/>
    <property type="evidence" value="ECO:0007669"/>
    <property type="project" value="UniProtKB-KW"/>
</dbReference>
<dbReference type="STRING" id="1888891.DSOL_3839"/>
<dbReference type="GO" id="GO:0005829">
    <property type="term" value="C:cytosol"/>
    <property type="evidence" value="ECO:0007669"/>
    <property type="project" value="TreeGrafter"/>
</dbReference>
<evidence type="ECO:0000313" key="11">
    <source>
        <dbReference type="Proteomes" id="UP000186102"/>
    </source>
</evidence>
<reference evidence="10 11" key="1">
    <citation type="submission" date="2016-09" db="EMBL/GenBank/DDBJ databases">
        <title>Complete genome of Desulfosporosinus sp. OL.</title>
        <authorList>
            <person name="Mardanov A."/>
            <person name="Beletsky A."/>
            <person name="Panova A."/>
            <person name="Karnachuk O."/>
            <person name="Ravin N."/>
        </authorList>
    </citation>
    <scope>NUCLEOTIDE SEQUENCE [LARGE SCALE GENOMIC DNA]</scope>
    <source>
        <strain evidence="10 11">OL</strain>
    </source>
</reference>
<comment type="cofactor">
    <cofactor evidence="1">
        <name>[4Fe-4S] cluster</name>
        <dbReference type="ChEBI" id="CHEBI:49883"/>
    </cofactor>
</comment>
<name>A0A1Q8QNJ7_9FIRM</name>
<evidence type="ECO:0000256" key="2">
    <source>
        <dbReference type="ARBA" id="ARBA00022485"/>
    </source>
</evidence>
<dbReference type="SFLD" id="SFLDG01114">
    <property type="entry name" value="phosphomethylpyrimidine_syntha"/>
    <property type="match status" value="1"/>
</dbReference>
<evidence type="ECO:0000313" key="10">
    <source>
        <dbReference type="EMBL" id="OLN28896.1"/>
    </source>
</evidence>
<dbReference type="InterPro" id="IPR002817">
    <property type="entry name" value="ThiC/BzaA/B"/>
</dbReference>
<dbReference type="GO" id="GO:0009228">
    <property type="term" value="P:thiamine biosynthetic process"/>
    <property type="evidence" value="ECO:0007669"/>
    <property type="project" value="UniProtKB-UniRule"/>
</dbReference>
<dbReference type="EC" id="4.1.99.17" evidence="9"/>
<dbReference type="SFLD" id="SFLDS00113">
    <property type="entry name" value="Radical_SAM_Phosphomethylpyrim"/>
    <property type="match status" value="1"/>
</dbReference>